<dbReference type="PANTHER" id="PTHR33602:SF1">
    <property type="entry name" value="REGULATORY PROTEIN RECX FAMILY PROTEIN"/>
    <property type="match status" value="1"/>
</dbReference>
<organism evidence="10 11">
    <name type="scientific">Paraferrimonas sedimenticola</name>
    <dbReference type="NCBI Taxonomy" id="375674"/>
    <lineage>
        <taxon>Bacteria</taxon>
        <taxon>Pseudomonadati</taxon>
        <taxon>Pseudomonadota</taxon>
        <taxon>Gammaproteobacteria</taxon>
        <taxon>Alteromonadales</taxon>
        <taxon>Ferrimonadaceae</taxon>
        <taxon>Paraferrimonas</taxon>
    </lineage>
</organism>
<dbReference type="GO" id="GO:0006282">
    <property type="term" value="P:regulation of DNA repair"/>
    <property type="evidence" value="ECO:0007669"/>
    <property type="project" value="UniProtKB-UniRule"/>
</dbReference>
<dbReference type="GO" id="GO:0005737">
    <property type="term" value="C:cytoplasm"/>
    <property type="evidence" value="ECO:0007669"/>
    <property type="project" value="UniProtKB-SubCell"/>
</dbReference>
<comment type="caution">
    <text evidence="10">The sequence shown here is derived from an EMBL/GenBank/DDBJ whole genome shotgun (WGS) entry which is preliminary data.</text>
</comment>
<dbReference type="InterPro" id="IPR053924">
    <property type="entry name" value="RecX_HTH_2nd"/>
</dbReference>
<dbReference type="InterPro" id="IPR053925">
    <property type="entry name" value="RecX_HTH_3rd"/>
</dbReference>
<keyword evidence="4 5" id="KW-0963">Cytoplasm</keyword>
<evidence type="ECO:0000256" key="3">
    <source>
        <dbReference type="ARBA" id="ARBA00018111"/>
    </source>
</evidence>
<dbReference type="HAMAP" id="MF_01114">
    <property type="entry name" value="RecX"/>
    <property type="match status" value="1"/>
</dbReference>
<dbReference type="Proteomes" id="UP001161422">
    <property type="component" value="Unassembled WGS sequence"/>
</dbReference>
<dbReference type="Pfam" id="PF21981">
    <property type="entry name" value="RecX_HTH3"/>
    <property type="match status" value="1"/>
</dbReference>
<feature type="compositionally biased region" description="Polar residues" evidence="6">
    <location>
        <begin position="106"/>
        <end position="115"/>
    </location>
</feature>
<feature type="domain" description="RecX first three-helical" evidence="9">
    <location>
        <begin position="133"/>
        <end position="169"/>
    </location>
</feature>
<dbReference type="AlphaFoldDB" id="A0AA37RX04"/>
<feature type="compositionally biased region" description="Basic and acidic residues" evidence="6">
    <location>
        <begin position="85"/>
        <end position="105"/>
    </location>
</feature>
<evidence type="ECO:0000313" key="10">
    <source>
        <dbReference type="EMBL" id="GLP96828.1"/>
    </source>
</evidence>
<proteinExistence type="inferred from homology"/>
<name>A0AA37RX04_9GAMM</name>
<dbReference type="PANTHER" id="PTHR33602">
    <property type="entry name" value="REGULATORY PROTEIN RECX FAMILY PROTEIN"/>
    <property type="match status" value="1"/>
</dbReference>
<dbReference type="InterPro" id="IPR053926">
    <property type="entry name" value="RecX_HTH_1st"/>
</dbReference>
<evidence type="ECO:0000256" key="5">
    <source>
        <dbReference type="HAMAP-Rule" id="MF_01114"/>
    </source>
</evidence>
<feature type="region of interest" description="Disordered" evidence="6">
    <location>
        <begin position="1"/>
        <end position="123"/>
    </location>
</feature>
<evidence type="ECO:0000256" key="2">
    <source>
        <dbReference type="ARBA" id="ARBA00009695"/>
    </source>
</evidence>
<feature type="compositionally biased region" description="Low complexity" evidence="6">
    <location>
        <begin position="19"/>
        <end position="31"/>
    </location>
</feature>
<comment type="similarity">
    <text evidence="2 5">Belongs to the RecX family.</text>
</comment>
<dbReference type="EMBL" id="BSNC01000005">
    <property type="protein sequence ID" value="GLP96828.1"/>
    <property type="molecule type" value="Genomic_DNA"/>
</dbReference>
<accession>A0AA37RX04</accession>
<feature type="compositionally biased region" description="Basic residues" evidence="6">
    <location>
        <begin position="32"/>
        <end position="45"/>
    </location>
</feature>
<gene>
    <name evidence="5" type="primary">recX</name>
    <name evidence="10" type="ORF">GCM10007895_21340</name>
</gene>
<dbReference type="Pfam" id="PF02631">
    <property type="entry name" value="RecX_HTH2"/>
    <property type="match status" value="1"/>
</dbReference>
<evidence type="ECO:0000256" key="1">
    <source>
        <dbReference type="ARBA" id="ARBA00004496"/>
    </source>
</evidence>
<keyword evidence="11" id="KW-1185">Reference proteome</keyword>
<dbReference type="InterPro" id="IPR036388">
    <property type="entry name" value="WH-like_DNA-bd_sf"/>
</dbReference>
<evidence type="ECO:0000259" key="8">
    <source>
        <dbReference type="Pfam" id="PF21981"/>
    </source>
</evidence>
<comment type="function">
    <text evidence="5">Modulates RecA activity.</text>
</comment>
<evidence type="ECO:0000256" key="4">
    <source>
        <dbReference type="ARBA" id="ARBA00022490"/>
    </source>
</evidence>
<feature type="compositionally biased region" description="Polar residues" evidence="6">
    <location>
        <begin position="48"/>
        <end position="58"/>
    </location>
</feature>
<feature type="domain" description="RecX third three-helical" evidence="8">
    <location>
        <begin position="225"/>
        <end position="270"/>
    </location>
</feature>
<dbReference type="Pfam" id="PF21982">
    <property type="entry name" value="RecX_HTH1"/>
    <property type="match status" value="1"/>
</dbReference>
<evidence type="ECO:0000313" key="11">
    <source>
        <dbReference type="Proteomes" id="UP001161422"/>
    </source>
</evidence>
<reference evidence="10" key="2">
    <citation type="submission" date="2023-01" db="EMBL/GenBank/DDBJ databases">
        <title>Draft genome sequence of Paraferrimonas sedimenticola strain NBRC 101628.</title>
        <authorList>
            <person name="Sun Q."/>
            <person name="Mori K."/>
        </authorList>
    </citation>
    <scope>NUCLEOTIDE SEQUENCE</scope>
    <source>
        <strain evidence="10">NBRC 101628</strain>
    </source>
</reference>
<feature type="domain" description="RecX second three-helical" evidence="7">
    <location>
        <begin position="180"/>
        <end position="205"/>
    </location>
</feature>
<sequence length="276" mass="32198">MTLAEILAEHPPEAQSNEPAKPIKPISAPAKTAKKKTPARRRRAKPCVTSSNAEPSFSESDKTKPYKKAYAATESYKKKPQNKNYSEKKYSEKKAHRAEYDREQGNQDLETTQDPQSESLKKELKQLGQKECHHAALQLLSRREHSLAELSTKLTSRGFEYDKIQVTLAHSIEQGWQSQKRFAELYIRSKANKGYGPQRIVQQLKFDHKLDSTDIDYGMLECDCDWFELAHTRFTKEWRSGRPMDFEQKQKIQQKLMRRGFDWEQIRYALNKKDDD</sequence>
<evidence type="ECO:0000256" key="6">
    <source>
        <dbReference type="SAM" id="MobiDB-lite"/>
    </source>
</evidence>
<comment type="subcellular location">
    <subcellularLocation>
        <location evidence="1 5">Cytoplasm</location>
    </subcellularLocation>
</comment>
<dbReference type="Gene3D" id="1.10.10.10">
    <property type="entry name" value="Winged helix-like DNA-binding domain superfamily/Winged helix DNA-binding domain"/>
    <property type="match status" value="3"/>
</dbReference>
<evidence type="ECO:0000259" key="9">
    <source>
        <dbReference type="Pfam" id="PF21982"/>
    </source>
</evidence>
<evidence type="ECO:0000259" key="7">
    <source>
        <dbReference type="Pfam" id="PF02631"/>
    </source>
</evidence>
<dbReference type="InterPro" id="IPR003783">
    <property type="entry name" value="Regulatory_RecX"/>
</dbReference>
<reference evidence="10" key="1">
    <citation type="journal article" date="2014" name="Int. J. Syst. Evol. Microbiol.">
        <title>Complete genome sequence of Corynebacterium casei LMG S-19264T (=DSM 44701T), isolated from a smear-ripened cheese.</title>
        <authorList>
            <consortium name="US DOE Joint Genome Institute (JGI-PGF)"/>
            <person name="Walter F."/>
            <person name="Albersmeier A."/>
            <person name="Kalinowski J."/>
            <person name="Ruckert C."/>
        </authorList>
    </citation>
    <scope>NUCLEOTIDE SEQUENCE</scope>
    <source>
        <strain evidence="10">NBRC 101628</strain>
    </source>
</reference>
<protein>
    <recommendedName>
        <fullName evidence="3 5">Regulatory protein RecX</fullName>
    </recommendedName>
</protein>